<keyword evidence="9" id="KW-0675">Receptor</keyword>
<protein>
    <submittedName>
        <fullName evidence="9">TonB-dependent receptor</fullName>
    </submittedName>
</protein>
<sequence>MEIKLTHVLSLKRKDMLNIIMRTLIFLFCTTVFSFSSEGVFSQNTKVEIETDQILTIDEVFNLIKQQTDYNFIYKSDMFKNYPNVKVKKGTIKANKLLEKSLSIGDFNFVISDNNTIIIKQNSEFQELNISGKVTDINGLPIAGITVYVTDRKPERDRVSNDFIVRGTSTDFDGAFSLEAKEGYYLVAFGLGYEYFTQQVTSQTVYNITLNERASALDEVVVVGYGSTVKKDLTGSVGTVSAKEIAQIKTQTVENALYGKVPGVMVTSAGGRPGAASSIIIRGLSQINGDNQPLYVVDNIPINVTANSRNGTDGLLNNSRFSGTRSNPLLTINPSDIESLTVLKDASAAAIYGSRAANGVIIITTKRGKRGEKPRFTFETNMSIQNPRARQPFLNIQQYKEVYTDLALANGQPEPVFGDANTDWQDEITNNDALWTDYRIGLSGGTDKVNYSMSANIQNQDALFIGGNFKRYTYAGNIDANVSDKIKIGASVSYGHTVDKSSGIISLKSDGSFRPDVPVFNEDGSYSDNGTMVFGVIRDINPVGMDGRVRNKTVTNNIFGSIYGELKILKNLTFRSQLSASISNDKVGNFTPSFTTAAVIDGITGNLTSFGDAPVSILDTQHNDSHSITFSNTLNYNTTIAEDHNINALIGLSWDSSQNEAIGTSFAGFPDDFKLVDPASSSFIFNGDSDFAQKALNSFFARLNYNYKDKYLLTLTGRADRSTQFGEDNRTGFFPSVGAAWNIHNESFLENSNSISQLKLRATMGRTGNDNLPAFAFKPLFGVDNSGNLTNASSYNGLSGIRLQGVSNSEIRWEETDQIDIALELGLFNNRLNAEIVWFDKKTSDLILLTPVSAQTGFTDYRFNIADVSNKGWEFLIGGDIIRTDDFNWNSSFNISFISNNVDDLKGGQADTFNNFGVTEGYPLGTIFGREIIGIAQTQAEIDALNASAPDGQYDVILNAPGDFISRDVDGDGQYTSLDDVALADGNESDFFGGWNNTLRYKNFDLSFNFQFVQGIDKLRSFDESISGILFDRMPNLLDDVFETWTPENTDAKYARAGSNGLDIPNSRLVSDASYISLRSASIGYSFSGDWLTEMGISNAKLNFAGNNLFLIHNYDGIDPETSEETIGQLTTLNNGSDSNFSYPQARTFTLGLSVTF</sequence>
<dbReference type="Pfam" id="PF13715">
    <property type="entry name" value="CarbopepD_reg_2"/>
    <property type="match status" value="1"/>
</dbReference>
<dbReference type="InterPro" id="IPR037066">
    <property type="entry name" value="Plug_dom_sf"/>
</dbReference>
<evidence type="ECO:0000256" key="1">
    <source>
        <dbReference type="ARBA" id="ARBA00004571"/>
    </source>
</evidence>
<dbReference type="InterPro" id="IPR036942">
    <property type="entry name" value="Beta-barrel_TonB_sf"/>
</dbReference>
<reference evidence="9 10" key="1">
    <citation type="submission" date="2019-04" db="EMBL/GenBank/DDBJ databases">
        <authorList>
            <person name="Liu A."/>
        </authorList>
    </citation>
    <scope>NUCLEOTIDE SEQUENCE [LARGE SCALE GENOMIC DNA]</scope>
    <source>
        <strain evidence="9 10">RZ03</strain>
    </source>
</reference>
<evidence type="ECO:0000313" key="9">
    <source>
        <dbReference type="EMBL" id="TGV04876.1"/>
    </source>
</evidence>
<dbReference type="SUPFAM" id="SSF49464">
    <property type="entry name" value="Carboxypeptidase regulatory domain-like"/>
    <property type="match status" value="1"/>
</dbReference>
<dbReference type="AlphaFoldDB" id="A0A4S1E2J3"/>
<dbReference type="NCBIfam" id="TIGR04056">
    <property type="entry name" value="OMP_RagA_SusC"/>
    <property type="match status" value="1"/>
</dbReference>
<evidence type="ECO:0000256" key="2">
    <source>
        <dbReference type="ARBA" id="ARBA00022448"/>
    </source>
</evidence>
<keyword evidence="4 7" id="KW-0812">Transmembrane</keyword>
<dbReference type="InterPro" id="IPR008969">
    <property type="entry name" value="CarboxyPept-like_regulatory"/>
</dbReference>
<accession>A0A4S1E2J3</accession>
<dbReference type="SUPFAM" id="SSF56935">
    <property type="entry name" value="Porins"/>
    <property type="match status" value="1"/>
</dbReference>
<dbReference type="EMBL" id="SRSO01000001">
    <property type="protein sequence ID" value="TGV04876.1"/>
    <property type="molecule type" value="Genomic_DNA"/>
</dbReference>
<feature type="domain" description="TonB-dependent receptor plug" evidence="8">
    <location>
        <begin position="230"/>
        <end position="360"/>
    </location>
</feature>
<keyword evidence="2 7" id="KW-0813">Transport</keyword>
<organism evidence="9 10">
    <name type="scientific">Flavivirga rizhaonensis</name>
    <dbReference type="NCBI Taxonomy" id="2559571"/>
    <lineage>
        <taxon>Bacteria</taxon>
        <taxon>Pseudomonadati</taxon>
        <taxon>Bacteroidota</taxon>
        <taxon>Flavobacteriia</taxon>
        <taxon>Flavobacteriales</taxon>
        <taxon>Flavobacteriaceae</taxon>
        <taxon>Flavivirga</taxon>
    </lineage>
</organism>
<keyword evidence="3 7" id="KW-1134">Transmembrane beta strand</keyword>
<dbReference type="InterPro" id="IPR039426">
    <property type="entry name" value="TonB-dep_rcpt-like"/>
</dbReference>
<name>A0A4S1E2J3_9FLAO</name>
<dbReference type="Gene3D" id="2.40.170.20">
    <property type="entry name" value="TonB-dependent receptor, beta-barrel domain"/>
    <property type="match status" value="1"/>
</dbReference>
<evidence type="ECO:0000256" key="4">
    <source>
        <dbReference type="ARBA" id="ARBA00022692"/>
    </source>
</evidence>
<proteinExistence type="inferred from homology"/>
<dbReference type="Proteomes" id="UP000307602">
    <property type="component" value="Unassembled WGS sequence"/>
</dbReference>
<comment type="subcellular location">
    <subcellularLocation>
        <location evidence="1 7">Cell outer membrane</location>
        <topology evidence="1 7">Multi-pass membrane protein</topology>
    </subcellularLocation>
</comment>
<evidence type="ECO:0000256" key="7">
    <source>
        <dbReference type="PROSITE-ProRule" id="PRU01360"/>
    </source>
</evidence>
<keyword evidence="5 7" id="KW-0472">Membrane</keyword>
<dbReference type="Gene3D" id="2.170.130.10">
    <property type="entry name" value="TonB-dependent receptor, plug domain"/>
    <property type="match status" value="1"/>
</dbReference>
<dbReference type="GO" id="GO:0009279">
    <property type="term" value="C:cell outer membrane"/>
    <property type="evidence" value="ECO:0007669"/>
    <property type="project" value="UniProtKB-SubCell"/>
</dbReference>
<keyword evidence="6 7" id="KW-0998">Cell outer membrane</keyword>
<dbReference type="InterPro" id="IPR023996">
    <property type="entry name" value="TonB-dep_OMP_SusC/RagA"/>
</dbReference>
<dbReference type="InterPro" id="IPR012910">
    <property type="entry name" value="Plug_dom"/>
</dbReference>
<gene>
    <name evidence="9" type="ORF">EM932_01775</name>
</gene>
<evidence type="ECO:0000256" key="5">
    <source>
        <dbReference type="ARBA" id="ARBA00023136"/>
    </source>
</evidence>
<dbReference type="NCBIfam" id="TIGR04057">
    <property type="entry name" value="SusC_RagA_signa"/>
    <property type="match status" value="1"/>
</dbReference>
<dbReference type="InterPro" id="IPR023997">
    <property type="entry name" value="TonB-dep_OMP_SusC/RagA_CS"/>
</dbReference>
<comment type="caution">
    <text evidence="9">The sequence shown here is derived from an EMBL/GenBank/DDBJ whole genome shotgun (WGS) entry which is preliminary data.</text>
</comment>
<dbReference type="Gene3D" id="2.60.40.1120">
    <property type="entry name" value="Carboxypeptidase-like, regulatory domain"/>
    <property type="match status" value="1"/>
</dbReference>
<dbReference type="OrthoDB" id="9768177at2"/>
<dbReference type="RefSeq" id="WP_135874845.1">
    <property type="nucleotide sequence ID" value="NZ_SRSO01000001.1"/>
</dbReference>
<evidence type="ECO:0000259" key="8">
    <source>
        <dbReference type="Pfam" id="PF07715"/>
    </source>
</evidence>
<dbReference type="Pfam" id="PF07715">
    <property type="entry name" value="Plug"/>
    <property type="match status" value="1"/>
</dbReference>
<comment type="similarity">
    <text evidence="7">Belongs to the TonB-dependent receptor family.</text>
</comment>
<keyword evidence="10" id="KW-1185">Reference proteome</keyword>
<evidence type="ECO:0000313" key="10">
    <source>
        <dbReference type="Proteomes" id="UP000307602"/>
    </source>
</evidence>
<evidence type="ECO:0000256" key="6">
    <source>
        <dbReference type="ARBA" id="ARBA00023237"/>
    </source>
</evidence>
<dbReference type="PROSITE" id="PS52016">
    <property type="entry name" value="TONB_DEPENDENT_REC_3"/>
    <property type="match status" value="1"/>
</dbReference>
<evidence type="ECO:0000256" key="3">
    <source>
        <dbReference type="ARBA" id="ARBA00022452"/>
    </source>
</evidence>